<dbReference type="EMBL" id="JABFOR010000002">
    <property type="protein sequence ID" value="NOJ69446.1"/>
    <property type="molecule type" value="Genomic_DNA"/>
</dbReference>
<evidence type="ECO:0000313" key="2">
    <source>
        <dbReference type="Proteomes" id="UP000552038"/>
    </source>
</evidence>
<reference evidence="1 2" key="1">
    <citation type="submission" date="2020-05" db="EMBL/GenBank/DDBJ databases">
        <title>Whole genome sequencing and identification of novel metabolites from Paenibacillus alvei strain JR949.</title>
        <authorList>
            <person name="Rajendhran J."/>
            <person name="Sree Pranav P."/>
            <person name="Mahalakshmi B."/>
            <person name="Karthikeyan R."/>
        </authorList>
    </citation>
    <scope>NUCLEOTIDE SEQUENCE [LARGE SCALE GENOMIC DNA]</scope>
    <source>
        <strain evidence="1 2">JR949</strain>
    </source>
</reference>
<comment type="caution">
    <text evidence="1">The sequence shown here is derived from an EMBL/GenBank/DDBJ whole genome shotgun (WGS) entry which is preliminary data.</text>
</comment>
<sequence length="88" mass="9973">MANAALRERKKTHLSRKGRVRSVSWFHPNSILHCVLERAKPPFPAIARSFIGHPITRMGRCCLLSSRRLQLLGLQLRPLEFNTTAAKG</sequence>
<gene>
    <name evidence="1" type="ORF">HMI46_02580</name>
</gene>
<dbReference type="AlphaFoldDB" id="A0AAP6ZT84"/>
<dbReference type="Proteomes" id="UP000552038">
    <property type="component" value="Unassembled WGS sequence"/>
</dbReference>
<proteinExistence type="predicted"/>
<name>A0AAP6ZT84_PAEAL</name>
<organism evidence="1 2">
    <name type="scientific">Paenibacillus alvei</name>
    <name type="common">Bacillus alvei</name>
    <dbReference type="NCBI Taxonomy" id="44250"/>
    <lineage>
        <taxon>Bacteria</taxon>
        <taxon>Bacillati</taxon>
        <taxon>Bacillota</taxon>
        <taxon>Bacilli</taxon>
        <taxon>Bacillales</taxon>
        <taxon>Paenibacillaceae</taxon>
        <taxon>Paenibacillus</taxon>
    </lineage>
</organism>
<accession>A0AAP6ZT84</accession>
<protein>
    <submittedName>
        <fullName evidence="1">Uncharacterized protein</fullName>
    </submittedName>
</protein>
<evidence type="ECO:0000313" key="1">
    <source>
        <dbReference type="EMBL" id="NOJ69446.1"/>
    </source>
</evidence>